<evidence type="ECO:0000313" key="17">
    <source>
        <dbReference type="Proteomes" id="UP001431572"/>
    </source>
</evidence>
<evidence type="ECO:0000259" key="13">
    <source>
        <dbReference type="PROSITE" id="PS50109"/>
    </source>
</evidence>
<evidence type="ECO:0000256" key="3">
    <source>
        <dbReference type="ARBA" id="ARBA00012438"/>
    </source>
</evidence>
<evidence type="ECO:0000313" key="14">
    <source>
        <dbReference type="EMBL" id="NWJ44298.1"/>
    </source>
</evidence>
<dbReference type="AlphaFoldDB" id="A0A8T7LQM6"/>
<gene>
    <name evidence="14" type="ORF">HXX08_00320</name>
    <name evidence="15" type="ORF">OZ401_001983</name>
</gene>
<keyword evidence="17" id="KW-1185">Reference proteome</keyword>
<dbReference type="SUPFAM" id="SSF47384">
    <property type="entry name" value="Homodimeric domain of signal transducing histidine kinase"/>
    <property type="match status" value="1"/>
</dbReference>
<keyword evidence="5" id="KW-0597">Phosphoprotein</keyword>
<dbReference type="SMART" id="SM00387">
    <property type="entry name" value="HATPase_c"/>
    <property type="match status" value="1"/>
</dbReference>
<dbReference type="InterPro" id="IPR003661">
    <property type="entry name" value="HisK_dim/P_dom"/>
</dbReference>
<dbReference type="PROSITE" id="PS50109">
    <property type="entry name" value="HIS_KIN"/>
    <property type="match status" value="1"/>
</dbReference>
<dbReference type="SMART" id="SM00388">
    <property type="entry name" value="HisKA"/>
    <property type="match status" value="1"/>
</dbReference>
<keyword evidence="8 15" id="KW-0418">Kinase</keyword>
<evidence type="ECO:0000256" key="5">
    <source>
        <dbReference type="ARBA" id="ARBA00022553"/>
    </source>
</evidence>
<feature type="transmembrane region" description="Helical" evidence="12">
    <location>
        <begin position="170"/>
        <end position="192"/>
    </location>
</feature>
<dbReference type="EMBL" id="CP128399">
    <property type="protein sequence ID" value="WJW66192.1"/>
    <property type="molecule type" value="Genomic_DNA"/>
</dbReference>
<dbReference type="InterPro" id="IPR036890">
    <property type="entry name" value="HATPase_C_sf"/>
</dbReference>
<dbReference type="PANTHER" id="PTHR43711">
    <property type="entry name" value="TWO-COMPONENT HISTIDINE KINASE"/>
    <property type="match status" value="1"/>
</dbReference>
<feature type="domain" description="Histidine kinase" evidence="13">
    <location>
        <begin position="213"/>
        <end position="432"/>
    </location>
</feature>
<keyword evidence="12" id="KW-0472">Membrane</keyword>
<organism evidence="14 16">
    <name type="scientific">Candidatus Chlorohelix allophototropha</name>
    <dbReference type="NCBI Taxonomy" id="3003348"/>
    <lineage>
        <taxon>Bacteria</taxon>
        <taxon>Bacillati</taxon>
        <taxon>Chloroflexota</taxon>
        <taxon>Chloroflexia</taxon>
        <taxon>Candidatus Chloroheliales</taxon>
        <taxon>Candidatus Chloroheliaceae</taxon>
        <taxon>Candidatus Chlorohelix</taxon>
    </lineage>
</organism>
<keyword evidence="4" id="KW-1003">Cell membrane</keyword>
<proteinExistence type="predicted"/>
<evidence type="ECO:0000256" key="7">
    <source>
        <dbReference type="ARBA" id="ARBA00022692"/>
    </source>
</evidence>
<reference evidence="14 16" key="1">
    <citation type="submission" date="2020-06" db="EMBL/GenBank/DDBJ databases">
        <title>Anoxygenic phototrophic Chloroflexota member uses a Type I reaction center.</title>
        <authorList>
            <person name="Tsuji J.M."/>
            <person name="Shaw N.A."/>
            <person name="Nagashima S."/>
            <person name="Venkiteswaran J."/>
            <person name="Schiff S.L."/>
            <person name="Hanada S."/>
            <person name="Tank M."/>
            <person name="Neufeld J.D."/>
        </authorList>
    </citation>
    <scope>NUCLEOTIDE SEQUENCE [LARGE SCALE GENOMIC DNA]</scope>
    <source>
        <strain evidence="14">L227-S17</strain>
    </source>
</reference>
<dbReference type="EC" id="2.7.13.3" evidence="3"/>
<evidence type="ECO:0000256" key="1">
    <source>
        <dbReference type="ARBA" id="ARBA00000085"/>
    </source>
</evidence>
<dbReference type="InterPro" id="IPR036097">
    <property type="entry name" value="HisK_dim/P_sf"/>
</dbReference>
<feature type="compositionally biased region" description="Basic and acidic residues" evidence="11">
    <location>
        <begin position="55"/>
        <end position="72"/>
    </location>
</feature>
<dbReference type="InterPro" id="IPR003594">
    <property type="entry name" value="HATPase_dom"/>
</dbReference>
<dbReference type="PANTHER" id="PTHR43711:SF1">
    <property type="entry name" value="HISTIDINE KINASE 1"/>
    <property type="match status" value="1"/>
</dbReference>
<keyword evidence="9 12" id="KW-1133">Transmembrane helix</keyword>
<evidence type="ECO:0000256" key="12">
    <source>
        <dbReference type="SAM" id="Phobius"/>
    </source>
</evidence>
<evidence type="ECO:0000313" key="16">
    <source>
        <dbReference type="Proteomes" id="UP000521676"/>
    </source>
</evidence>
<evidence type="ECO:0000256" key="8">
    <source>
        <dbReference type="ARBA" id="ARBA00022777"/>
    </source>
</evidence>
<keyword evidence="6" id="KW-0808">Transferase</keyword>
<comment type="subcellular location">
    <subcellularLocation>
        <location evidence="2">Cell membrane</location>
        <topology evidence="2">Multi-pass membrane protein</topology>
    </subcellularLocation>
</comment>
<dbReference type="InterPro" id="IPR004358">
    <property type="entry name" value="Sig_transdc_His_kin-like_C"/>
</dbReference>
<dbReference type="FunFam" id="3.30.565.10:FF:000049">
    <property type="entry name" value="Two-component sensor histidine kinase"/>
    <property type="match status" value="1"/>
</dbReference>
<dbReference type="InterPro" id="IPR029151">
    <property type="entry name" value="Sensor-like_sf"/>
</dbReference>
<dbReference type="PRINTS" id="PR00344">
    <property type="entry name" value="BCTRLSENSOR"/>
</dbReference>
<dbReference type="Proteomes" id="UP000521676">
    <property type="component" value="Unassembled WGS sequence"/>
</dbReference>
<evidence type="ECO:0000256" key="6">
    <source>
        <dbReference type="ARBA" id="ARBA00022679"/>
    </source>
</evidence>
<comment type="catalytic activity">
    <reaction evidence="1">
        <text>ATP + protein L-histidine = ADP + protein N-phospho-L-histidine.</text>
        <dbReference type="EC" id="2.7.13.3"/>
    </reaction>
</comment>
<protein>
    <recommendedName>
        <fullName evidence="3">histidine kinase</fullName>
        <ecNumber evidence="3">2.7.13.3</ecNumber>
    </recommendedName>
</protein>
<dbReference type="CDD" id="cd00082">
    <property type="entry name" value="HisKA"/>
    <property type="match status" value="1"/>
</dbReference>
<dbReference type="FunFam" id="1.10.287.130:FF:000001">
    <property type="entry name" value="Two-component sensor histidine kinase"/>
    <property type="match status" value="1"/>
</dbReference>
<dbReference type="InterPro" id="IPR005467">
    <property type="entry name" value="His_kinase_dom"/>
</dbReference>
<name>A0A8T7LQM6_9CHLR</name>
<dbReference type="SUPFAM" id="SSF55874">
    <property type="entry name" value="ATPase domain of HSP90 chaperone/DNA topoisomerase II/histidine kinase"/>
    <property type="match status" value="1"/>
</dbReference>
<accession>A0A8T7LQM6</accession>
<dbReference type="GO" id="GO:0000155">
    <property type="term" value="F:phosphorelay sensor kinase activity"/>
    <property type="evidence" value="ECO:0007669"/>
    <property type="project" value="InterPro"/>
</dbReference>
<dbReference type="SUPFAM" id="SSF103190">
    <property type="entry name" value="Sensory domain-like"/>
    <property type="match status" value="1"/>
</dbReference>
<dbReference type="RefSeq" id="WP_341468073.1">
    <property type="nucleotide sequence ID" value="NZ_CP128399.1"/>
</dbReference>
<feature type="compositionally biased region" description="Low complexity" evidence="11">
    <location>
        <begin position="44"/>
        <end position="54"/>
    </location>
</feature>
<dbReference type="EMBL" id="JACATZ010000001">
    <property type="protein sequence ID" value="NWJ44298.1"/>
    <property type="molecule type" value="Genomic_DNA"/>
</dbReference>
<sequence>MAISLIAIVVFTMYITIFLNLQQEVNDNLRYNADNIIRSIRYVPPTQAQTTPPTRESDGDDNHSAPTYKGDDGRLVRENNRFIVSNAFYILIDTKGVVTESSLVYSNTNLPDLSVLKPVLEGQTLYKDLKVDDTAMRIYSAPVRLEGGRILGMVQVGENLEPHKQQLNTILLIAGSVSLVGLALAVAAAMILTRRALIPVKLSMERQREFVADASHELRTPLALIRANAEVALRSKNKNSEQNVELLEDIRKETDYLSRLVTDLLTLARSDMEKAELKPEPVELVRLGRSLTREMQPLAEARKLELEFDSGDKSEIWVMGESVRLRQLLLILLDNAIKYTPSGRVDLSVTLDKSHHAIIKVTDTGVGIPEDKVDKIFERFYRVDKSRTRREGGFGLGLSIARWIVQIHNGSIHATSKVGQGSVFSVSLPTRMPHKI</sequence>
<feature type="transmembrane region" description="Helical" evidence="12">
    <location>
        <begin position="6"/>
        <end position="21"/>
    </location>
</feature>
<evidence type="ECO:0000256" key="10">
    <source>
        <dbReference type="ARBA" id="ARBA00023012"/>
    </source>
</evidence>
<dbReference type="InterPro" id="IPR050736">
    <property type="entry name" value="Sensor_HK_Regulatory"/>
</dbReference>
<feature type="region of interest" description="Disordered" evidence="11">
    <location>
        <begin position="44"/>
        <end position="72"/>
    </location>
</feature>
<dbReference type="GO" id="GO:0005886">
    <property type="term" value="C:plasma membrane"/>
    <property type="evidence" value="ECO:0007669"/>
    <property type="project" value="UniProtKB-SubCell"/>
</dbReference>
<reference evidence="15" key="2">
    <citation type="journal article" date="2024" name="Nature">
        <title>Anoxygenic phototroph of the Chloroflexota uses a type I reaction centre.</title>
        <authorList>
            <person name="Tsuji J.M."/>
            <person name="Shaw N.A."/>
            <person name="Nagashima S."/>
            <person name="Venkiteswaran J.J."/>
            <person name="Schiff S.L."/>
            <person name="Watanabe T."/>
            <person name="Fukui M."/>
            <person name="Hanada S."/>
            <person name="Tank M."/>
            <person name="Neufeld J.D."/>
        </authorList>
    </citation>
    <scope>NUCLEOTIDE SEQUENCE</scope>
    <source>
        <strain evidence="15">L227-S17</strain>
    </source>
</reference>
<dbReference type="Gene3D" id="1.10.287.130">
    <property type="match status" value="1"/>
</dbReference>
<evidence type="ECO:0000256" key="4">
    <source>
        <dbReference type="ARBA" id="ARBA00022475"/>
    </source>
</evidence>
<evidence type="ECO:0000256" key="11">
    <source>
        <dbReference type="SAM" id="MobiDB-lite"/>
    </source>
</evidence>
<evidence type="ECO:0000256" key="2">
    <source>
        <dbReference type="ARBA" id="ARBA00004651"/>
    </source>
</evidence>
<keyword evidence="10" id="KW-0902">Two-component regulatory system</keyword>
<dbReference type="Proteomes" id="UP001431572">
    <property type="component" value="Chromosome 1"/>
</dbReference>
<evidence type="ECO:0000256" key="9">
    <source>
        <dbReference type="ARBA" id="ARBA00022989"/>
    </source>
</evidence>
<dbReference type="Pfam" id="PF02518">
    <property type="entry name" value="HATPase_c"/>
    <property type="match status" value="1"/>
</dbReference>
<evidence type="ECO:0000313" key="15">
    <source>
        <dbReference type="EMBL" id="WJW66192.1"/>
    </source>
</evidence>
<keyword evidence="7 12" id="KW-0812">Transmembrane</keyword>
<dbReference type="Pfam" id="PF00512">
    <property type="entry name" value="HisKA"/>
    <property type="match status" value="1"/>
</dbReference>
<dbReference type="Gene3D" id="3.30.565.10">
    <property type="entry name" value="Histidine kinase-like ATPase, C-terminal domain"/>
    <property type="match status" value="1"/>
</dbReference>